<name>A0ABU4SCU1_9GAMM</name>
<organism evidence="3 4">
    <name type="scientific">Xenorhabdus santafensis</name>
    <dbReference type="NCBI Taxonomy" id="2582833"/>
    <lineage>
        <taxon>Bacteria</taxon>
        <taxon>Pseudomonadati</taxon>
        <taxon>Pseudomonadota</taxon>
        <taxon>Gammaproteobacteria</taxon>
        <taxon>Enterobacterales</taxon>
        <taxon>Morganellaceae</taxon>
        <taxon>Xenorhabdus</taxon>
    </lineage>
</organism>
<comment type="caution">
    <text evidence="3">The sequence shown here is derived from an EMBL/GenBank/DDBJ whole genome shotgun (WGS) entry which is preliminary data.</text>
</comment>
<evidence type="ECO:0000313" key="3">
    <source>
        <dbReference type="EMBL" id="MDX7988626.1"/>
    </source>
</evidence>
<dbReference type="Pfam" id="PF11195">
    <property type="entry name" value="Tad2-like"/>
    <property type="match status" value="1"/>
</dbReference>
<dbReference type="InterPro" id="IPR021361">
    <property type="entry name" value="Tad2-like_dom"/>
</dbReference>
<evidence type="ECO:0000313" key="4">
    <source>
        <dbReference type="Proteomes" id="UP001271890"/>
    </source>
</evidence>
<feature type="domain" description="Thoeris anti-defense 2-like" evidence="1">
    <location>
        <begin position="33"/>
        <end position="103"/>
    </location>
</feature>
<evidence type="ECO:0000259" key="1">
    <source>
        <dbReference type="Pfam" id="PF11195"/>
    </source>
</evidence>
<dbReference type="Pfam" id="PF25136">
    <property type="entry name" value="DUF7823"/>
    <property type="match status" value="1"/>
</dbReference>
<proteinExistence type="predicted"/>
<dbReference type="RefSeq" id="WP_319931031.1">
    <property type="nucleotide sequence ID" value="NZ_VCDN01000061.1"/>
</dbReference>
<evidence type="ECO:0000259" key="2">
    <source>
        <dbReference type="Pfam" id="PF25136"/>
    </source>
</evidence>
<dbReference type="InterPro" id="IPR056725">
    <property type="entry name" value="DUF7823"/>
</dbReference>
<reference evidence="4" key="1">
    <citation type="journal article" date="2024" name="Toxins">
        <title>Genome Sequence Analysis of Native Xenorhabdus Strains Isolated from Entomopathogenic Nematodes in Argentina.</title>
        <authorList>
            <person name="Palma L."/>
            <person name="Frizzo L."/>
            <person name="Kaiser S."/>
            <person name="Berry C."/>
            <person name="Caballero P."/>
            <person name="Bode H.B."/>
            <person name="Del Valle E.E."/>
        </authorList>
    </citation>
    <scope>NUCLEOTIDE SEQUENCE [LARGE SCALE GENOMIC DNA]</scope>
    <source>
        <strain evidence="4">12</strain>
    </source>
</reference>
<gene>
    <name evidence="3" type="ORF">FE392_15005</name>
</gene>
<dbReference type="EMBL" id="VCDN01000061">
    <property type="protein sequence ID" value="MDX7988626.1"/>
    <property type="molecule type" value="Genomic_DNA"/>
</dbReference>
<keyword evidence="4" id="KW-1185">Reference proteome</keyword>
<sequence>MSKEMNTENNPEHECQMNPNDYQVAQTIAPAGSFWWAFIQLKLGKNVRRRDWAEKELLHFVPRRTDTDGQGDYLSHMDKRNKHGNWAPWQTTQEDLLACDWVIEEVAKPEPDDSLLVFDLTPGMCTSTASYGYPHYYGYTASKYYGSLALPHVFGTLSVIQNKTEIENTVSFMWGENNKDPRFSPSLFWHVECQRQADGANTVGKLFKKALHVTVDGVVYVLGTPETVVSENNGYRFDYYFSSSNKHRTDAEKLSALLKQSGQAKRFSCQWH</sequence>
<protein>
    <submittedName>
        <fullName evidence="3">DUF2829 domain-containing protein</fullName>
    </submittedName>
</protein>
<accession>A0ABU4SCU1</accession>
<feature type="domain" description="DUF7823" evidence="2">
    <location>
        <begin position="153"/>
        <end position="272"/>
    </location>
</feature>
<dbReference type="Proteomes" id="UP001271890">
    <property type="component" value="Unassembled WGS sequence"/>
</dbReference>